<dbReference type="PROSITE" id="PS51349">
    <property type="entry name" value="FMN_HYDROXY_ACID_DH_2"/>
    <property type="match status" value="1"/>
</dbReference>
<sequence length="187" mass="20763">MENIGNIIQFQLYSTMMHPDPGRLPVVYEEWEDMARKTLEDGPYYYIAGGAGGEQTMKANLRAFEKWQIVPRMLRDVEIRDLSVNLFGNKFPYPILHAPIGVQSIIHPDGETASAKACAALGVPYIASSASTVPMEKLAELMGDAPKWFQLYWSRDPDITASFFAACRGLRVFSDCGDTGYTNDGVA</sequence>
<dbReference type="PANTHER" id="PTHR10578:SF143">
    <property type="entry name" value="FMN-DEPENDENT ALPHA-HYDROXY ACID DEHYDROGENASE PB1A11.03"/>
    <property type="match status" value="1"/>
</dbReference>
<evidence type="ECO:0000256" key="1">
    <source>
        <dbReference type="ARBA" id="ARBA00001917"/>
    </source>
</evidence>
<keyword evidence="5" id="KW-1185">Reference proteome</keyword>
<evidence type="ECO:0000313" key="5">
    <source>
        <dbReference type="Proteomes" id="UP001281447"/>
    </source>
</evidence>
<evidence type="ECO:0000256" key="2">
    <source>
        <dbReference type="ARBA" id="ARBA00023002"/>
    </source>
</evidence>
<comment type="cofactor">
    <cofactor evidence="1">
        <name>FMN</name>
        <dbReference type="ChEBI" id="CHEBI:58210"/>
    </cofactor>
</comment>
<name>A0ABU5C5K6_9BACI</name>
<accession>A0ABU5C5K6</accession>
<reference evidence="4 5" key="1">
    <citation type="submission" date="2023-10" db="EMBL/GenBank/DDBJ databases">
        <title>Virgibacillus halophilus 5B73C genome.</title>
        <authorList>
            <person name="Miliotis G."/>
            <person name="Sengupta P."/>
            <person name="Hameed A."/>
            <person name="Chuvochina M."/>
            <person name="Mcdonagh F."/>
            <person name="Simpson A.C."/>
            <person name="Singh N.K."/>
            <person name="Rekha P.D."/>
            <person name="Raman K."/>
            <person name="Hugenholtz P."/>
            <person name="Venkateswaran K."/>
        </authorList>
    </citation>
    <scope>NUCLEOTIDE SEQUENCE [LARGE SCALE GENOMIC DNA]</scope>
    <source>
        <strain evidence="4 5">5B73C</strain>
    </source>
</reference>
<protein>
    <submittedName>
        <fullName evidence="4">Alpha-hydroxy-acid oxidizing protein</fullName>
    </submittedName>
</protein>
<dbReference type="PANTHER" id="PTHR10578">
    <property type="entry name" value="S -2-HYDROXY-ACID OXIDASE-RELATED"/>
    <property type="match status" value="1"/>
</dbReference>
<evidence type="ECO:0000259" key="3">
    <source>
        <dbReference type="PROSITE" id="PS51349"/>
    </source>
</evidence>
<dbReference type="SUPFAM" id="SSF51395">
    <property type="entry name" value="FMN-linked oxidoreductases"/>
    <property type="match status" value="1"/>
</dbReference>
<dbReference type="Gene3D" id="3.20.20.70">
    <property type="entry name" value="Aldolase class I"/>
    <property type="match status" value="1"/>
</dbReference>
<gene>
    <name evidence="4" type="ORF">RWE15_07675</name>
</gene>
<dbReference type="InterPro" id="IPR013785">
    <property type="entry name" value="Aldolase_TIM"/>
</dbReference>
<feature type="domain" description="FMN hydroxy acid dehydrogenase" evidence="3">
    <location>
        <begin position="20"/>
        <end position="187"/>
    </location>
</feature>
<dbReference type="InterPro" id="IPR000262">
    <property type="entry name" value="FMN-dep_DH"/>
</dbReference>
<keyword evidence="2" id="KW-0560">Oxidoreductase</keyword>
<dbReference type="Proteomes" id="UP001281447">
    <property type="component" value="Unassembled WGS sequence"/>
</dbReference>
<evidence type="ECO:0000313" key="4">
    <source>
        <dbReference type="EMBL" id="MDY0394360.1"/>
    </source>
</evidence>
<dbReference type="EMBL" id="JAWDIP010000003">
    <property type="protein sequence ID" value="MDY0394360.1"/>
    <property type="molecule type" value="Genomic_DNA"/>
</dbReference>
<organism evidence="4 5">
    <name type="scientific">Tigheibacillus halophilus</name>
    <dbReference type="NCBI Taxonomy" id="361280"/>
    <lineage>
        <taxon>Bacteria</taxon>
        <taxon>Bacillati</taxon>
        <taxon>Bacillota</taxon>
        <taxon>Bacilli</taxon>
        <taxon>Bacillales</taxon>
        <taxon>Bacillaceae</taxon>
        <taxon>Tigheibacillus</taxon>
    </lineage>
</organism>
<proteinExistence type="predicted"/>
<dbReference type="Pfam" id="PF01070">
    <property type="entry name" value="FMN_dh"/>
    <property type="match status" value="1"/>
</dbReference>
<comment type="caution">
    <text evidence="4">The sequence shown here is derived from an EMBL/GenBank/DDBJ whole genome shotgun (WGS) entry which is preliminary data.</text>
</comment>
<dbReference type="InterPro" id="IPR037396">
    <property type="entry name" value="FMN_HAD"/>
</dbReference>